<evidence type="ECO:0000256" key="4">
    <source>
        <dbReference type="HAMAP-Rule" id="MF_01366"/>
    </source>
</evidence>
<protein>
    <recommendedName>
        <fullName evidence="4">Large ribosomal subunit protein uL13</fullName>
    </recommendedName>
</protein>
<dbReference type="PANTHER" id="PTHR11545">
    <property type="entry name" value="RIBOSOMAL PROTEIN L13"/>
    <property type="match status" value="1"/>
</dbReference>
<dbReference type="PANTHER" id="PTHR11545:SF2">
    <property type="entry name" value="LARGE RIBOSOMAL SUBUNIT PROTEIN UL13M"/>
    <property type="match status" value="1"/>
</dbReference>
<dbReference type="GO" id="GO:0006412">
    <property type="term" value="P:translation"/>
    <property type="evidence" value="ECO:0007669"/>
    <property type="project" value="UniProtKB-UniRule"/>
</dbReference>
<dbReference type="GO" id="GO:0003729">
    <property type="term" value="F:mRNA binding"/>
    <property type="evidence" value="ECO:0007669"/>
    <property type="project" value="TreeGrafter"/>
</dbReference>
<evidence type="ECO:0000313" key="5">
    <source>
        <dbReference type="EMBL" id="OGY34202.1"/>
    </source>
</evidence>
<dbReference type="HAMAP" id="MF_01366">
    <property type="entry name" value="Ribosomal_uL13"/>
    <property type="match status" value="1"/>
</dbReference>
<dbReference type="Pfam" id="PF00572">
    <property type="entry name" value="Ribosomal_L13"/>
    <property type="match status" value="1"/>
</dbReference>
<evidence type="ECO:0000256" key="3">
    <source>
        <dbReference type="ARBA" id="ARBA00023274"/>
    </source>
</evidence>
<evidence type="ECO:0000313" key="6">
    <source>
        <dbReference type="Proteomes" id="UP000177528"/>
    </source>
</evidence>
<reference evidence="5 6" key="1">
    <citation type="journal article" date="2016" name="Nat. Commun.">
        <title>Thousands of microbial genomes shed light on interconnected biogeochemical processes in an aquifer system.</title>
        <authorList>
            <person name="Anantharaman K."/>
            <person name="Brown C.T."/>
            <person name="Hug L.A."/>
            <person name="Sharon I."/>
            <person name="Castelle C.J."/>
            <person name="Probst A.J."/>
            <person name="Thomas B.C."/>
            <person name="Singh A."/>
            <person name="Wilkins M.J."/>
            <person name="Karaoz U."/>
            <person name="Brodie E.L."/>
            <person name="Williams K.H."/>
            <person name="Hubbard S.S."/>
            <person name="Banfield J.F."/>
        </authorList>
    </citation>
    <scope>NUCLEOTIDE SEQUENCE [LARGE SCALE GENOMIC DNA]</scope>
</reference>
<keyword evidence="3 4" id="KW-0687">Ribonucleoprotein</keyword>
<comment type="function">
    <text evidence="4">This protein is one of the early assembly proteins of the 50S ribosomal subunit, although it is not seen to bind rRNA by itself. It is important during the early stages of 50S assembly.</text>
</comment>
<dbReference type="CDD" id="cd00392">
    <property type="entry name" value="Ribosomal_L13"/>
    <property type="match status" value="1"/>
</dbReference>
<organism evidence="5 6">
    <name type="scientific">Candidatus Andersenbacteria bacterium RIFCSPHIGHO2_12_FULL_45_11</name>
    <dbReference type="NCBI Taxonomy" id="1797281"/>
    <lineage>
        <taxon>Bacteria</taxon>
        <taxon>Candidatus Anderseniibacteriota</taxon>
    </lineage>
</organism>
<dbReference type="GO" id="GO:1990904">
    <property type="term" value="C:ribonucleoprotein complex"/>
    <property type="evidence" value="ECO:0007669"/>
    <property type="project" value="UniProtKB-KW"/>
</dbReference>
<gene>
    <name evidence="4" type="primary">rplM</name>
    <name evidence="5" type="ORF">A3D99_00275</name>
</gene>
<dbReference type="GO" id="GO:0003735">
    <property type="term" value="F:structural constituent of ribosome"/>
    <property type="evidence" value="ECO:0007669"/>
    <property type="project" value="InterPro"/>
</dbReference>
<dbReference type="InterPro" id="IPR036899">
    <property type="entry name" value="Ribosomal_uL13_sf"/>
</dbReference>
<dbReference type="PIRSF" id="PIRSF002181">
    <property type="entry name" value="Ribosomal_L13"/>
    <property type="match status" value="1"/>
</dbReference>
<dbReference type="Gene3D" id="3.90.1180.10">
    <property type="entry name" value="Ribosomal protein L13"/>
    <property type="match status" value="1"/>
</dbReference>
<name>A0A1G1X2G2_9BACT</name>
<dbReference type="InterPro" id="IPR005822">
    <property type="entry name" value="Ribosomal_uL13"/>
</dbReference>
<accession>A0A1G1X2G2</accession>
<dbReference type="AlphaFoldDB" id="A0A1G1X2G2"/>
<evidence type="ECO:0000256" key="1">
    <source>
        <dbReference type="ARBA" id="ARBA00006227"/>
    </source>
</evidence>
<dbReference type="GO" id="GO:0005840">
    <property type="term" value="C:ribosome"/>
    <property type="evidence" value="ECO:0007669"/>
    <property type="project" value="UniProtKB-KW"/>
</dbReference>
<dbReference type="InterPro" id="IPR005823">
    <property type="entry name" value="Ribosomal_uL13_bac-type"/>
</dbReference>
<dbReference type="GO" id="GO:0017148">
    <property type="term" value="P:negative regulation of translation"/>
    <property type="evidence" value="ECO:0007669"/>
    <property type="project" value="TreeGrafter"/>
</dbReference>
<dbReference type="NCBIfam" id="TIGR01066">
    <property type="entry name" value="rplM_bact"/>
    <property type="match status" value="1"/>
</dbReference>
<dbReference type="Proteomes" id="UP000177528">
    <property type="component" value="Unassembled WGS sequence"/>
</dbReference>
<comment type="subunit">
    <text evidence="4">Part of the 50S ribosomal subunit.</text>
</comment>
<evidence type="ECO:0000256" key="2">
    <source>
        <dbReference type="ARBA" id="ARBA00022980"/>
    </source>
</evidence>
<proteinExistence type="inferred from homology"/>
<dbReference type="SUPFAM" id="SSF52161">
    <property type="entry name" value="Ribosomal protein L13"/>
    <property type="match status" value="1"/>
</dbReference>
<keyword evidence="2 4" id="KW-0689">Ribosomal protein</keyword>
<comment type="caution">
    <text evidence="5">The sequence shown here is derived from an EMBL/GenBank/DDBJ whole genome shotgun (WGS) entry which is preliminary data.</text>
</comment>
<comment type="similarity">
    <text evidence="1 4">Belongs to the universal ribosomal protein uL13 family.</text>
</comment>
<sequence>MLDATTDTLGRIATQAASLILGKHRTDSAKNKAAPVHVVVINSDNLKVTGKKRDQKMYRRYSGYPGGLHERTLKEQMIRDSRFVIEEAVSGMLPKNNLRAVRIRQLHVYPTADHPHMPQTKGAAV</sequence>
<dbReference type="EMBL" id="MHHR01000020">
    <property type="protein sequence ID" value="OGY34202.1"/>
    <property type="molecule type" value="Genomic_DNA"/>
</dbReference>